<dbReference type="GO" id="GO:0019684">
    <property type="term" value="P:photosynthesis, light reaction"/>
    <property type="evidence" value="ECO:0007669"/>
    <property type="project" value="InterPro"/>
</dbReference>
<dbReference type="AlphaFoldDB" id="A0A509EL45"/>
<keyword evidence="1" id="KW-0812">Transmembrane</keyword>
<dbReference type="InterPro" id="IPR005652">
    <property type="entry name" value="Photo_RC_H"/>
</dbReference>
<gene>
    <name evidence="4" type="primary">puhA</name>
    <name evidence="4" type="ORF">MET9862_05494</name>
</gene>
<feature type="domain" description="PRC-barrel" evidence="3">
    <location>
        <begin position="151"/>
        <end position="204"/>
    </location>
</feature>
<reference evidence="4 5" key="1">
    <citation type="submission" date="2019-06" db="EMBL/GenBank/DDBJ databases">
        <authorList>
            <person name="Rodrigo-Torres L."/>
            <person name="Arahal R. D."/>
            <person name="Lucena T."/>
        </authorList>
    </citation>
    <scope>NUCLEOTIDE SEQUENCE [LARGE SCALE GENOMIC DNA]</scope>
    <source>
        <strain evidence="4 5">SB0023/3</strain>
    </source>
</reference>
<organism evidence="4 5">
    <name type="scientific">Methylobacterium symbioticum</name>
    <dbReference type="NCBI Taxonomy" id="2584084"/>
    <lineage>
        <taxon>Bacteria</taxon>
        <taxon>Pseudomonadati</taxon>
        <taxon>Pseudomonadota</taxon>
        <taxon>Alphaproteobacteria</taxon>
        <taxon>Hyphomicrobiales</taxon>
        <taxon>Methylobacteriaceae</taxon>
        <taxon>Methylobacterium</taxon>
    </lineage>
</organism>
<keyword evidence="5" id="KW-1185">Reference proteome</keyword>
<dbReference type="Pfam" id="PF05239">
    <property type="entry name" value="PRC"/>
    <property type="match status" value="1"/>
</dbReference>
<dbReference type="InterPro" id="IPR014747">
    <property type="entry name" value="Bac_photo_RC_H_C"/>
</dbReference>
<dbReference type="Gene3D" id="3.90.50.10">
    <property type="entry name" value="Photosynthetic Reaction Center, subunit H, domain 2"/>
    <property type="match status" value="1"/>
</dbReference>
<feature type="transmembrane region" description="Helical" evidence="1">
    <location>
        <begin position="16"/>
        <end position="35"/>
    </location>
</feature>
<evidence type="ECO:0000259" key="2">
    <source>
        <dbReference type="Pfam" id="PF03967"/>
    </source>
</evidence>
<dbReference type="Proteomes" id="UP000410984">
    <property type="component" value="Unassembled WGS sequence"/>
</dbReference>
<dbReference type="NCBIfam" id="TIGR01150">
    <property type="entry name" value="puhA"/>
    <property type="match status" value="1"/>
</dbReference>
<dbReference type="Gene3D" id="4.10.540.10">
    <property type="entry name" value="Photosynthetic reaction centre, H subunit, N-terminal domain"/>
    <property type="match status" value="1"/>
</dbReference>
<keyword evidence="1" id="KW-0472">Membrane</keyword>
<accession>A0A509EL45</accession>
<dbReference type="InterPro" id="IPR027275">
    <property type="entry name" value="PRC-brl_dom"/>
</dbReference>
<name>A0A509EL45_9HYPH</name>
<dbReference type="EMBL" id="CABFPH010000167">
    <property type="protein sequence ID" value="VUD74861.1"/>
    <property type="molecule type" value="Genomic_DNA"/>
</dbReference>
<dbReference type="SUPFAM" id="SSF81490">
    <property type="entry name" value="Photosystem II reaction centre subunit H, transmembrane region"/>
    <property type="match status" value="1"/>
</dbReference>
<proteinExistence type="predicted"/>
<evidence type="ECO:0000313" key="4">
    <source>
        <dbReference type="EMBL" id="VUD74861.1"/>
    </source>
</evidence>
<dbReference type="GO" id="GO:0030077">
    <property type="term" value="C:plasma membrane light-harvesting complex"/>
    <property type="evidence" value="ECO:0007669"/>
    <property type="project" value="InterPro"/>
</dbReference>
<evidence type="ECO:0000256" key="1">
    <source>
        <dbReference type="SAM" id="Phobius"/>
    </source>
</evidence>
<dbReference type="InterPro" id="IPR015810">
    <property type="entry name" value="Photo_RC_H_N"/>
</dbReference>
<dbReference type="InterPro" id="IPR037097">
    <property type="entry name" value="Photo_RC_H_N_sf"/>
</dbReference>
<evidence type="ECO:0000259" key="3">
    <source>
        <dbReference type="Pfam" id="PF05239"/>
    </source>
</evidence>
<feature type="domain" description="Photosynthetic reaction centre H subunit N-terminal" evidence="2">
    <location>
        <begin position="9"/>
        <end position="140"/>
    </location>
</feature>
<dbReference type="SUPFAM" id="SSF50346">
    <property type="entry name" value="PRC-barrel domain"/>
    <property type="match status" value="1"/>
</dbReference>
<evidence type="ECO:0000313" key="5">
    <source>
        <dbReference type="Proteomes" id="UP000410984"/>
    </source>
</evidence>
<protein>
    <submittedName>
        <fullName evidence="4">Reaction center protein H chain</fullName>
    </submittedName>
</protein>
<dbReference type="InterPro" id="IPR011033">
    <property type="entry name" value="PRC_barrel-like_sf"/>
</dbReference>
<keyword evidence="1" id="KW-1133">Transmembrane helix</keyword>
<dbReference type="Pfam" id="PF03967">
    <property type="entry name" value="PRCH"/>
    <property type="match status" value="1"/>
</dbReference>
<sequence>MPHGLPTGALTSYLDVAQLTLYAFWLFFAGLVFYLRREDRREGYPLENEAVGRLKSPDPILIPTPKHFRLSSGHTMYAPQTNAAQDTAVPSRKVEPWPGAPYERTETSLRAGVGPGSWVPRHDEHDRTWDGEKRIVPLRVADHFVVHEDGPNPIGRPVLGADREPAGTVVDLWVDRGESLVRYYEVELPDGARRLMPSAFCRTPWGDGPVTSEALLGAQFAEIPTTRDPDSVTLLEEERIVACFGAGTLYAAPARAEPLL</sequence>